<sequence>MCPIYPLFPNLKIIEVGCGLGGGVEWIKRAHSECQNVIGIDKVIDPTDDGTFIEGNAEAIPLPSSSVDLLINVESSHLYDNPQKFFDEVYRVLKPNGYFCWADLRYKDMMAKTLEEISQAKLHLTSYENITAEILNGIEFTSRRYDKILDKAPWLLKIFRNSIRATYCAPGTHTYNRFASREKIYAAACWCKKELS</sequence>
<reference evidence="2" key="1">
    <citation type="submission" date="2022-11" db="UniProtKB">
        <authorList>
            <consortium name="WormBaseParasite"/>
        </authorList>
    </citation>
    <scope>IDENTIFICATION</scope>
</reference>
<evidence type="ECO:0000313" key="2">
    <source>
        <dbReference type="WBParaSite" id="PS1159_v2.g18055.t1"/>
    </source>
</evidence>
<protein>
    <submittedName>
        <fullName evidence="2">Methyltransferase type 11 domain-containing protein</fullName>
    </submittedName>
</protein>
<name>A0AC35FIZ7_9BILA</name>
<organism evidence="1 2">
    <name type="scientific">Panagrolaimus sp. PS1159</name>
    <dbReference type="NCBI Taxonomy" id="55785"/>
    <lineage>
        <taxon>Eukaryota</taxon>
        <taxon>Metazoa</taxon>
        <taxon>Ecdysozoa</taxon>
        <taxon>Nematoda</taxon>
        <taxon>Chromadorea</taxon>
        <taxon>Rhabditida</taxon>
        <taxon>Tylenchina</taxon>
        <taxon>Panagrolaimomorpha</taxon>
        <taxon>Panagrolaimoidea</taxon>
        <taxon>Panagrolaimidae</taxon>
        <taxon>Panagrolaimus</taxon>
    </lineage>
</organism>
<evidence type="ECO:0000313" key="1">
    <source>
        <dbReference type="Proteomes" id="UP000887580"/>
    </source>
</evidence>
<accession>A0AC35FIZ7</accession>
<dbReference type="WBParaSite" id="PS1159_v2.g18055.t1">
    <property type="protein sequence ID" value="PS1159_v2.g18055.t1"/>
    <property type="gene ID" value="PS1159_v2.g18055"/>
</dbReference>
<proteinExistence type="predicted"/>
<dbReference type="Proteomes" id="UP000887580">
    <property type="component" value="Unplaced"/>
</dbReference>